<dbReference type="RefSeq" id="WP_034238691.1">
    <property type="nucleotide sequence ID" value="NZ_AQRA01000001.1"/>
</dbReference>
<protein>
    <submittedName>
        <fullName evidence="1">Uncharacterized protein</fullName>
    </submittedName>
</protein>
<keyword evidence="2" id="KW-1185">Reference proteome</keyword>
<evidence type="ECO:0000313" key="2">
    <source>
        <dbReference type="Proteomes" id="UP000023541"/>
    </source>
</evidence>
<gene>
    <name evidence="1" type="ORF">ATO12_03620</name>
</gene>
<organism evidence="1 2">
    <name type="scientific">Aquimarina atlantica</name>
    <dbReference type="NCBI Taxonomy" id="1317122"/>
    <lineage>
        <taxon>Bacteria</taxon>
        <taxon>Pseudomonadati</taxon>
        <taxon>Bacteroidota</taxon>
        <taxon>Flavobacteriia</taxon>
        <taxon>Flavobacteriales</taxon>
        <taxon>Flavobacteriaceae</taxon>
        <taxon>Aquimarina</taxon>
    </lineage>
</organism>
<reference evidence="1 2" key="1">
    <citation type="submission" date="2014-04" db="EMBL/GenBank/DDBJ databases">
        <title>Aquimarina sp. 22II-S11-z7 Genome Sequencing.</title>
        <authorList>
            <person name="Lai Q."/>
        </authorList>
    </citation>
    <scope>NUCLEOTIDE SEQUENCE [LARGE SCALE GENOMIC DNA]</scope>
    <source>
        <strain evidence="1 2">22II-S11-z7</strain>
    </source>
</reference>
<name>A0A023C0P9_9FLAO</name>
<evidence type="ECO:0000313" key="1">
    <source>
        <dbReference type="EMBL" id="EZH75892.1"/>
    </source>
</evidence>
<sequence length="147" mass="17510">MTLEDRILNNQENIKVLEFLKIKGSDKLKIYSKPKEQYFYHEGLNDLWDKFAKNIPDDNKWAINDHGTLLNPENGEIYAFVFGRYSFGIKCDFKKLKIKNTDELRIRRSFNDIEEDIRDLGIKWALRFKVLDYEDSVFLDANKKYGC</sequence>
<accession>A0A023C0P9</accession>
<dbReference type="Proteomes" id="UP000023541">
    <property type="component" value="Unassembled WGS sequence"/>
</dbReference>
<dbReference type="EMBL" id="AQRA01000001">
    <property type="protein sequence ID" value="EZH75892.1"/>
    <property type="molecule type" value="Genomic_DNA"/>
</dbReference>
<dbReference type="AlphaFoldDB" id="A0A023C0P9"/>
<proteinExistence type="predicted"/>
<comment type="caution">
    <text evidence="1">The sequence shown here is derived from an EMBL/GenBank/DDBJ whole genome shotgun (WGS) entry which is preliminary data.</text>
</comment>